<comment type="caution">
    <text evidence="1">The sequence shown here is derived from an EMBL/GenBank/DDBJ whole genome shotgun (WGS) entry which is preliminary data.</text>
</comment>
<dbReference type="AlphaFoldDB" id="X0XU19"/>
<evidence type="ECO:0000313" key="1">
    <source>
        <dbReference type="EMBL" id="GAG46775.1"/>
    </source>
</evidence>
<reference evidence="1" key="1">
    <citation type="journal article" date="2014" name="Front. Microbiol.">
        <title>High frequency of phylogenetically diverse reductive dehalogenase-homologous genes in deep subseafloor sedimentary metagenomes.</title>
        <authorList>
            <person name="Kawai M."/>
            <person name="Futagami T."/>
            <person name="Toyoda A."/>
            <person name="Takaki Y."/>
            <person name="Nishi S."/>
            <person name="Hori S."/>
            <person name="Arai W."/>
            <person name="Tsubouchi T."/>
            <person name="Morono Y."/>
            <person name="Uchiyama I."/>
            <person name="Ito T."/>
            <person name="Fujiyama A."/>
            <person name="Inagaki F."/>
            <person name="Takami H."/>
        </authorList>
    </citation>
    <scope>NUCLEOTIDE SEQUENCE</scope>
    <source>
        <strain evidence="1">Expedition CK06-06</strain>
    </source>
</reference>
<accession>X0XU19</accession>
<feature type="non-terminal residue" evidence="1">
    <location>
        <position position="1"/>
    </location>
</feature>
<organism evidence="1">
    <name type="scientific">marine sediment metagenome</name>
    <dbReference type="NCBI Taxonomy" id="412755"/>
    <lineage>
        <taxon>unclassified sequences</taxon>
        <taxon>metagenomes</taxon>
        <taxon>ecological metagenomes</taxon>
    </lineage>
</organism>
<protein>
    <submittedName>
        <fullName evidence="1">Uncharacterized protein</fullName>
    </submittedName>
</protein>
<proteinExistence type="predicted"/>
<sequence length="89" mass="9801">ATDHGTNGRRLTPRVAFPVAPADGSSPRYLWFLGCLARTTNFASRLAPAFCVGVNGAVPAPMSFFGFRRPHVGHFVGPRWLTPWYFSHV</sequence>
<name>X0XU19_9ZZZZ</name>
<gene>
    <name evidence="1" type="ORF">S01H1_83631</name>
</gene>
<dbReference type="EMBL" id="BARS01056895">
    <property type="protein sequence ID" value="GAG46775.1"/>
    <property type="molecule type" value="Genomic_DNA"/>
</dbReference>